<proteinExistence type="inferred from homology"/>
<dbReference type="GO" id="GO:0005524">
    <property type="term" value="F:ATP binding"/>
    <property type="evidence" value="ECO:0007669"/>
    <property type="project" value="UniProtKB-UniRule"/>
</dbReference>
<dbReference type="InterPro" id="IPR011009">
    <property type="entry name" value="Kinase-like_dom_sf"/>
</dbReference>
<dbReference type="Gene3D" id="3.30.200.20">
    <property type="entry name" value="Phosphorylase Kinase, domain 1"/>
    <property type="match status" value="1"/>
</dbReference>
<evidence type="ECO:0000256" key="8">
    <source>
        <dbReference type="SAM" id="MobiDB-lite"/>
    </source>
</evidence>
<comment type="caution">
    <text evidence="11">The sequence shown here is derived from an EMBL/GenBank/DDBJ whole genome shotgun (WGS) entry which is preliminary data.</text>
</comment>
<comment type="catalytic activity">
    <reaction evidence="5">
        <text>L-threonyl-[protein] + ATP = O-phospho-L-threonyl-[protein] + ADP + H(+)</text>
        <dbReference type="Rhea" id="RHEA:46608"/>
        <dbReference type="Rhea" id="RHEA-COMP:11060"/>
        <dbReference type="Rhea" id="RHEA-COMP:11605"/>
        <dbReference type="ChEBI" id="CHEBI:15378"/>
        <dbReference type="ChEBI" id="CHEBI:30013"/>
        <dbReference type="ChEBI" id="CHEBI:30616"/>
        <dbReference type="ChEBI" id="CHEBI:61977"/>
        <dbReference type="ChEBI" id="CHEBI:456216"/>
        <dbReference type="EC" id="2.7.11.1"/>
    </reaction>
</comment>
<comment type="catalytic activity">
    <reaction evidence="6">
        <text>L-seryl-[protein] + ATP = O-phospho-L-seryl-[protein] + ADP + H(+)</text>
        <dbReference type="Rhea" id="RHEA:17989"/>
        <dbReference type="Rhea" id="RHEA-COMP:9863"/>
        <dbReference type="Rhea" id="RHEA-COMP:11604"/>
        <dbReference type="ChEBI" id="CHEBI:15378"/>
        <dbReference type="ChEBI" id="CHEBI:29999"/>
        <dbReference type="ChEBI" id="CHEBI:30616"/>
        <dbReference type="ChEBI" id="CHEBI:83421"/>
        <dbReference type="ChEBI" id="CHEBI:456216"/>
        <dbReference type="EC" id="2.7.11.1"/>
    </reaction>
</comment>
<dbReference type="SUPFAM" id="SSF89837">
    <property type="entry name" value="Doublecortin (DC)"/>
    <property type="match status" value="1"/>
</dbReference>
<feature type="domain" description="Doublecortin" evidence="10">
    <location>
        <begin position="86"/>
        <end position="154"/>
    </location>
</feature>
<dbReference type="InterPro" id="IPR000719">
    <property type="entry name" value="Prot_kinase_dom"/>
</dbReference>
<dbReference type="GO" id="GO:0004674">
    <property type="term" value="F:protein serine/threonine kinase activity"/>
    <property type="evidence" value="ECO:0007669"/>
    <property type="project" value="UniProtKB-EC"/>
</dbReference>
<dbReference type="PANTHER" id="PTHR24347">
    <property type="entry name" value="SERINE/THREONINE-PROTEIN KINASE"/>
    <property type="match status" value="1"/>
</dbReference>
<feature type="binding site" evidence="7">
    <location>
        <position position="246"/>
    </location>
    <ligand>
        <name>ATP</name>
        <dbReference type="ChEBI" id="CHEBI:30616"/>
    </ligand>
</feature>
<name>A0AAW1EW14_ZOAVI</name>
<dbReference type="InterPro" id="IPR017441">
    <property type="entry name" value="Protein_kinase_ATP_BS"/>
</dbReference>
<feature type="compositionally biased region" description="Low complexity" evidence="8">
    <location>
        <begin position="675"/>
        <end position="693"/>
    </location>
</feature>
<evidence type="ECO:0000256" key="2">
    <source>
        <dbReference type="ARBA" id="ARBA00012513"/>
    </source>
</evidence>
<dbReference type="SUPFAM" id="SSF56112">
    <property type="entry name" value="Protein kinase-like (PK-like)"/>
    <property type="match status" value="1"/>
</dbReference>
<organism evidence="11 12">
    <name type="scientific">Zoarces viviparus</name>
    <name type="common">Viviparous eelpout</name>
    <name type="synonym">Blennius viviparus</name>
    <dbReference type="NCBI Taxonomy" id="48416"/>
    <lineage>
        <taxon>Eukaryota</taxon>
        <taxon>Metazoa</taxon>
        <taxon>Chordata</taxon>
        <taxon>Craniata</taxon>
        <taxon>Vertebrata</taxon>
        <taxon>Euteleostomi</taxon>
        <taxon>Actinopterygii</taxon>
        <taxon>Neopterygii</taxon>
        <taxon>Teleostei</taxon>
        <taxon>Neoteleostei</taxon>
        <taxon>Acanthomorphata</taxon>
        <taxon>Eupercaria</taxon>
        <taxon>Perciformes</taxon>
        <taxon>Cottioidei</taxon>
        <taxon>Zoarcales</taxon>
        <taxon>Zoarcidae</taxon>
        <taxon>Zoarcinae</taxon>
        <taxon>Zoarces</taxon>
    </lineage>
</organism>
<evidence type="ECO:0000256" key="7">
    <source>
        <dbReference type="PROSITE-ProRule" id="PRU10141"/>
    </source>
</evidence>
<evidence type="ECO:0000313" key="12">
    <source>
        <dbReference type="Proteomes" id="UP001488805"/>
    </source>
</evidence>
<protein>
    <recommendedName>
        <fullName evidence="2">non-specific serine/threonine protein kinase</fullName>
        <ecNumber evidence="2">2.7.11.1</ecNumber>
    </recommendedName>
</protein>
<feature type="compositionally biased region" description="Polar residues" evidence="8">
    <location>
        <begin position="694"/>
        <end position="721"/>
    </location>
</feature>
<evidence type="ECO:0000259" key="9">
    <source>
        <dbReference type="PROSITE" id="PS50011"/>
    </source>
</evidence>
<evidence type="ECO:0000259" key="10">
    <source>
        <dbReference type="PROSITE" id="PS50309"/>
    </source>
</evidence>
<dbReference type="AlphaFoldDB" id="A0AAW1EW14"/>
<dbReference type="InterPro" id="IPR008271">
    <property type="entry name" value="Ser/Thr_kinase_AS"/>
</dbReference>
<evidence type="ECO:0000256" key="5">
    <source>
        <dbReference type="ARBA" id="ARBA00047899"/>
    </source>
</evidence>
<feature type="region of interest" description="Disordered" evidence="8">
    <location>
        <begin position="1"/>
        <end position="58"/>
    </location>
</feature>
<dbReference type="PROSITE" id="PS00108">
    <property type="entry name" value="PROTEIN_KINASE_ST"/>
    <property type="match status" value="1"/>
</dbReference>
<feature type="region of interest" description="Disordered" evidence="8">
    <location>
        <begin position="485"/>
        <end position="721"/>
    </location>
</feature>
<keyword evidence="4 7" id="KW-0067">ATP-binding</keyword>
<dbReference type="EC" id="2.7.11.1" evidence="2"/>
<keyword evidence="12" id="KW-1185">Reference proteome</keyword>
<feature type="compositionally biased region" description="Basic and acidic residues" evidence="8">
    <location>
        <begin position="533"/>
        <end position="559"/>
    </location>
</feature>
<feature type="domain" description="Protein kinase" evidence="9">
    <location>
        <begin position="217"/>
        <end position="474"/>
    </location>
</feature>
<dbReference type="PROSITE" id="PS50309">
    <property type="entry name" value="DC"/>
    <property type="match status" value="1"/>
</dbReference>
<dbReference type="PROSITE" id="PS50011">
    <property type="entry name" value="PROTEIN_KINASE_DOM"/>
    <property type="match status" value="1"/>
</dbReference>
<evidence type="ECO:0000256" key="1">
    <source>
        <dbReference type="ARBA" id="ARBA00005354"/>
    </source>
</evidence>
<dbReference type="GO" id="GO:0035556">
    <property type="term" value="P:intracellular signal transduction"/>
    <property type="evidence" value="ECO:0007669"/>
    <property type="project" value="InterPro"/>
</dbReference>
<dbReference type="Pfam" id="PF00069">
    <property type="entry name" value="Pkinase"/>
    <property type="match status" value="1"/>
</dbReference>
<keyword evidence="3 7" id="KW-0547">Nucleotide-binding</keyword>
<dbReference type="SMART" id="SM00220">
    <property type="entry name" value="S_TKc"/>
    <property type="match status" value="1"/>
</dbReference>
<gene>
    <name evidence="11" type="ORF">VZT92_015570</name>
</gene>
<dbReference type="EMBL" id="JBCEZU010000123">
    <property type="protein sequence ID" value="KAK9526896.1"/>
    <property type="molecule type" value="Genomic_DNA"/>
</dbReference>
<evidence type="ECO:0000313" key="11">
    <source>
        <dbReference type="EMBL" id="KAK9526896.1"/>
    </source>
</evidence>
<sequence length="721" mass="80091">MTPSQRTRYGGEAARDTKWRMAPPPVPLLKRAGGAPQPWPIHPHPTRQVQRSHFPPPPPQLPLFHTRHAEESAERPHLVTIIRPCGQSTLRKVTVLLNRRGVVSFEQLLLDISEALGFPRWHRARVTRLYTTHAREVKSVCDFFRGEVAFLALGKARPELSDVQEALEELFPEHSHYRADALQAWEKRLRPAPDKTAKADSGYSGSDVTLADIERFYEIGRVVGDGNFAVVRECRRCDGGQTLAVKIVERSKLIGREHMMQNELSLLGSLRHPRIVRLFAHHHTHTHSYLVMELVSGGDLFEAISERGKFPEAESGLMVSDVSEALNYIHRKSIVHRDLKPENLLIEHMAAGICRLKLGDFGLAMVVTEPVFTICGTPTYVAPEILCETGYGVAVDVWALGIILYILLCGFPPFRSRDRDQEELFQLIKQGQLHFLSPYWDPISEEAGGLVRSLLQPDPTVRLTAEQTSLHPWVKAMASMCRQRALTDKTQRDTAATGAEPEESRLVQRLVQTNATKTVPDETPGQTGSEVEVTQKEFSGHDESQTERNAERGQNEDNPPRQQSIETSAANTVSPQLNVYTASEAKPGQQKPECTSTDSGSPSREPSRPEIQDPGPTDLDSGSVQPGAPRAQSELPSQSQIKTQSKQNRQQQSPPYSTPSTNTAQRTTAGRSTQHHPSSDPAASSSHSLHQQHFTSPPHNPTTATSTHPPTQSRPRCQSPV</sequence>
<evidence type="ECO:0000256" key="3">
    <source>
        <dbReference type="ARBA" id="ARBA00022741"/>
    </source>
</evidence>
<dbReference type="InterPro" id="IPR036572">
    <property type="entry name" value="Doublecortin_dom_sf"/>
</dbReference>
<dbReference type="FunFam" id="1.10.510.10:FF:000571">
    <property type="entry name" value="Maternal embryonic leucine zipper kinase"/>
    <property type="match status" value="1"/>
</dbReference>
<accession>A0AAW1EW14</accession>
<dbReference type="InterPro" id="IPR003533">
    <property type="entry name" value="Doublecortin_dom"/>
</dbReference>
<evidence type="ECO:0000256" key="6">
    <source>
        <dbReference type="ARBA" id="ARBA00048679"/>
    </source>
</evidence>
<dbReference type="Gene3D" id="1.10.510.10">
    <property type="entry name" value="Transferase(Phosphotransferase) domain 1"/>
    <property type="match status" value="1"/>
</dbReference>
<dbReference type="Gene3D" id="3.10.20.230">
    <property type="entry name" value="Doublecortin domain"/>
    <property type="match status" value="1"/>
</dbReference>
<feature type="compositionally biased region" description="Polar residues" evidence="8">
    <location>
        <begin position="634"/>
        <end position="672"/>
    </location>
</feature>
<reference evidence="11 12" key="1">
    <citation type="journal article" date="2024" name="Genome Biol. Evol.">
        <title>Chromosome-level genome assembly of the viviparous eelpout Zoarces viviparus.</title>
        <authorList>
            <person name="Fuhrmann N."/>
            <person name="Brasseur M.V."/>
            <person name="Bakowski C.E."/>
            <person name="Podsiadlowski L."/>
            <person name="Prost S."/>
            <person name="Krehenwinkel H."/>
            <person name="Mayer C."/>
        </authorList>
    </citation>
    <scope>NUCLEOTIDE SEQUENCE [LARGE SCALE GENOMIC DNA]</scope>
    <source>
        <strain evidence="11">NO-MEL_2022_Ind0_liver</strain>
    </source>
</reference>
<evidence type="ECO:0000256" key="4">
    <source>
        <dbReference type="ARBA" id="ARBA00022840"/>
    </source>
</evidence>
<dbReference type="Proteomes" id="UP001488805">
    <property type="component" value="Unassembled WGS sequence"/>
</dbReference>
<feature type="compositionally biased region" description="Polar residues" evidence="8">
    <location>
        <begin position="560"/>
        <end position="581"/>
    </location>
</feature>
<dbReference type="PROSITE" id="PS00107">
    <property type="entry name" value="PROTEIN_KINASE_ATP"/>
    <property type="match status" value="1"/>
</dbReference>
<comment type="similarity">
    <text evidence="1">Belongs to the protein kinase superfamily. CAMK Ser/Thr protein kinase family. CaMK subfamily.</text>
</comment>